<dbReference type="PROSITE" id="PS50181">
    <property type="entry name" value="FBOX"/>
    <property type="match status" value="1"/>
</dbReference>
<evidence type="ECO:0000313" key="4">
    <source>
        <dbReference type="EMBL" id="KAK2707187.1"/>
    </source>
</evidence>
<dbReference type="EMBL" id="JAVRJZ010000019">
    <property type="protein sequence ID" value="KAK2707186.1"/>
    <property type="molecule type" value="Genomic_DNA"/>
</dbReference>
<evidence type="ECO:0000256" key="1">
    <source>
        <dbReference type="SAM" id="Coils"/>
    </source>
</evidence>
<dbReference type="InterPro" id="IPR039719">
    <property type="entry name" value="FBXO28"/>
</dbReference>
<feature type="coiled-coil region" evidence="1">
    <location>
        <begin position="215"/>
        <end position="261"/>
    </location>
</feature>
<proteinExistence type="predicted"/>
<feature type="compositionally biased region" description="Basic residues" evidence="2">
    <location>
        <begin position="382"/>
        <end position="391"/>
    </location>
</feature>
<dbReference type="Pfam" id="PF00646">
    <property type="entry name" value="F-box"/>
    <property type="match status" value="1"/>
</dbReference>
<dbReference type="AlphaFoldDB" id="A0AA88KX04"/>
<protein>
    <recommendedName>
        <fullName evidence="3">F-box domain-containing protein</fullName>
    </recommendedName>
</protein>
<dbReference type="PANTHER" id="PTHR13252">
    <property type="entry name" value="F-BOX ONLY PROTEIN 28"/>
    <property type="match status" value="1"/>
</dbReference>
<comment type="caution">
    <text evidence="4">The sequence shown here is derived from an EMBL/GenBank/DDBJ whole genome shotgun (WGS) entry which is preliminary data.</text>
</comment>
<keyword evidence="1" id="KW-0175">Coiled coil</keyword>
<accession>A0AA88KX04</accession>
<evidence type="ECO:0000313" key="5">
    <source>
        <dbReference type="Proteomes" id="UP001187531"/>
    </source>
</evidence>
<feature type="region of interest" description="Disordered" evidence="2">
    <location>
        <begin position="353"/>
        <end position="391"/>
    </location>
</feature>
<sequence>MATIPPNICDLPDVCIEVILGYLNYEEISKVRLVCHHFNEVSQGILNRGFSNVQKCVTRCIKVIKSQLPKRDSQRRSHHLAKHMDILSSLETRISLLSMTYVKYIEIGVSCFIPGKVLDELYSVIRYVMLCGTAPKNTGEVLQELRDISSMAMEHFDEKVAPFLKKRETSTFQLGGGDSGTTNEFIELYSDVVEGRNRLGMMEMMLSLQKYKYGVHLLRNQIGEHQKKFLELEKRALEQEKKFLIQEKKILEQAKKSIEQEKLLFELSRQVASLMDLAEPTGTKRKAEDSHSGASKMLKFGKISCFTDLKRVEIKGDELSFDGPSTSYSVSVEVPRSNDICCGAKTIEDELLRMNPSKKGDSHNLKGKNKRGGTKPLQIPKRFTRSQSKAH</sequence>
<dbReference type="EMBL" id="JAVRJZ010000019">
    <property type="protein sequence ID" value="KAK2707187.1"/>
    <property type="molecule type" value="Genomic_DNA"/>
</dbReference>
<feature type="domain" description="F-box" evidence="3">
    <location>
        <begin position="5"/>
        <end position="53"/>
    </location>
</feature>
<evidence type="ECO:0000259" key="3">
    <source>
        <dbReference type="PROSITE" id="PS50181"/>
    </source>
</evidence>
<name>A0AA88KX04_ARTSF</name>
<keyword evidence="5" id="KW-1185">Reference proteome</keyword>
<feature type="compositionally biased region" description="Basic and acidic residues" evidence="2">
    <location>
        <begin position="353"/>
        <end position="364"/>
    </location>
</feature>
<dbReference type="InterPro" id="IPR001810">
    <property type="entry name" value="F-box_dom"/>
</dbReference>
<evidence type="ECO:0000256" key="2">
    <source>
        <dbReference type="SAM" id="MobiDB-lite"/>
    </source>
</evidence>
<gene>
    <name evidence="4" type="ORF">QYM36_015015</name>
</gene>
<dbReference type="GO" id="GO:0000209">
    <property type="term" value="P:protein polyubiquitination"/>
    <property type="evidence" value="ECO:0007669"/>
    <property type="project" value="TreeGrafter"/>
</dbReference>
<dbReference type="SUPFAM" id="SSF81383">
    <property type="entry name" value="F-box domain"/>
    <property type="match status" value="1"/>
</dbReference>
<organism evidence="4 5">
    <name type="scientific">Artemia franciscana</name>
    <name type="common">Brine shrimp</name>
    <name type="synonym">Artemia sanfranciscana</name>
    <dbReference type="NCBI Taxonomy" id="6661"/>
    <lineage>
        <taxon>Eukaryota</taxon>
        <taxon>Metazoa</taxon>
        <taxon>Ecdysozoa</taxon>
        <taxon>Arthropoda</taxon>
        <taxon>Crustacea</taxon>
        <taxon>Branchiopoda</taxon>
        <taxon>Anostraca</taxon>
        <taxon>Artemiidae</taxon>
        <taxon>Artemia</taxon>
    </lineage>
</organism>
<dbReference type="CDD" id="cd22100">
    <property type="entry name" value="F-box_FBXO28"/>
    <property type="match status" value="1"/>
</dbReference>
<reference evidence="4" key="1">
    <citation type="submission" date="2023-07" db="EMBL/GenBank/DDBJ databases">
        <title>Chromosome-level genome assembly of Artemia franciscana.</title>
        <authorList>
            <person name="Jo E."/>
        </authorList>
    </citation>
    <scope>NUCLEOTIDE SEQUENCE</scope>
    <source>
        <tissue evidence="4">Whole body</tissue>
    </source>
</reference>
<dbReference type="PANTHER" id="PTHR13252:SF9">
    <property type="entry name" value="F-BOX ONLY PROTEIN 28"/>
    <property type="match status" value="1"/>
</dbReference>
<dbReference type="InterPro" id="IPR036047">
    <property type="entry name" value="F-box-like_dom_sf"/>
</dbReference>
<dbReference type="Proteomes" id="UP001187531">
    <property type="component" value="Unassembled WGS sequence"/>
</dbReference>